<proteinExistence type="predicted"/>
<reference evidence="2" key="1">
    <citation type="journal article" date="2023" name="Mol. Phylogenet. Evol.">
        <title>Genome-scale phylogeny and comparative genomics of the fungal order Sordariales.</title>
        <authorList>
            <person name="Hensen N."/>
            <person name="Bonometti L."/>
            <person name="Westerberg I."/>
            <person name="Brannstrom I.O."/>
            <person name="Guillou S."/>
            <person name="Cros-Aarteil S."/>
            <person name="Calhoun S."/>
            <person name="Haridas S."/>
            <person name="Kuo A."/>
            <person name="Mondo S."/>
            <person name="Pangilinan J."/>
            <person name="Riley R."/>
            <person name="LaButti K."/>
            <person name="Andreopoulos B."/>
            <person name="Lipzen A."/>
            <person name="Chen C."/>
            <person name="Yan M."/>
            <person name="Daum C."/>
            <person name="Ng V."/>
            <person name="Clum A."/>
            <person name="Steindorff A."/>
            <person name="Ohm R.A."/>
            <person name="Martin F."/>
            <person name="Silar P."/>
            <person name="Natvig D.O."/>
            <person name="Lalanne C."/>
            <person name="Gautier V."/>
            <person name="Ament-Velasquez S.L."/>
            <person name="Kruys A."/>
            <person name="Hutchinson M.I."/>
            <person name="Powell A.J."/>
            <person name="Barry K."/>
            <person name="Miller A.N."/>
            <person name="Grigoriev I.V."/>
            <person name="Debuchy R."/>
            <person name="Gladieux P."/>
            <person name="Hiltunen Thoren M."/>
            <person name="Johannesson H."/>
        </authorList>
    </citation>
    <scope>NUCLEOTIDE SEQUENCE</scope>
    <source>
        <strain evidence="2">CBS 955.72</strain>
    </source>
</reference>
<name>A0AAJ0HBH9_9PEZI</name>
<reference evidence="2" key="2">
    <citation type="submission" date="2023-06" db="EMBL/GenBank/DDBJ databases">
        <authorList>
            <consortium name="Lawrence Berkeley National Laboratory"/>
            <person name="Haridas S."/>
            <person name="Hensen N."/>
            <person name="Bonometti L."/>
            <person name="Westerberg I."/>
            <person name="Brannstrom I.O."/>
            <person name="Guillou S."/>
            <person name="Cros-Aarteil S."/>
            <person name="Calhoun S."/>
            <person name="Kuo A."/>
            <person name="Mondo S."/>
            <person name="Pangilinan J."/>
            <person name="Riley R."/>
            <person name="Labutti K."/>
            <person name="Andreopoulos B."/>
            <person name="Lipzen A."/>
            <person name="Chen C."/>
            <person name="Yanf M."/>
            <person name="Daum C."/>
            <person name="Ng V."/>
            <person name="Clum A."/>
            <person name="Steindorff A."/>
            <person name="Ohm R."/>
            <person name="Martin F."/>
            <person name="Silar P."/>
            <person name="Natvig D."/>
            <person name="Lalanne C."/>
            <person name="Gautier V."/>
            <person name="Ament-Velasquez S.L."/>
            <person name="Kruys A."/>
            <person name="Hutchinson M.I."/>
            <person name="Powell A.J."/>
            <person name="Barry K."/>
            <person name="Miller A.N."/>
            <person name="Grigoriev I.V."/>
            <person name="Debuchy R."/>
            <person name="Gladieux P."/>
            <person name="Thoren M.H."/>
            <person name="Johannesson H."/>
        </authorList>
    </citation>
    <scope>NUCLEOTIDE SEQUENCE</scope>
    <source>
        <strain evidence="2">CBS 955.72</strain>
    </source>
</reference>
<evidence type="ECO:0008006" key="4">
    <source>
        <dbReference type="Google" id="ProtNLM"/>
    </source>
</evidence>
<dbReference type="EMBL" id="JAUIQD010000006">
    <property type="protein sequence ID" value="KAK3346260.1"/>
    <property type="molecule type" value="Genomic_DNA"/>
</dbReference>
<organism evidence="2 3">
    <name type="scientific">Lasiosphaeria hispida</name>
    <dbReference type="NCBI Taxonomy" id="260671"/>
    <lineage>
        <taxon>Eukaryota</taxon>
        <taxon>Fungi</taxon>
        <taxon>Dikarya</taxon>
        <taxon>Ascomycota</taxon>
        <taxon>Pezizomycotina</taxon>
        <taxon>Sordariomycetes</taxon>
        <taxon>Sordariomycetidae</taxon>
        <taxon>Sordariales</taxon>
        <taxon>Lasiosphaeriaceae</taxon>
        <taxon>Lasiosphaeria</taxon>
    </lineage>
</organism>
<protein>
    <recommendedName>
        <fullName evidence="4">Secreted protein</fullName>
    </recommendedName>
</protein>
<dbReference type="AlphaFoldDB" id="A0AAJ0HBH9"/>
<dbReference type="Proteomes" id="UP001275084">
    <property type="component" value="Unassembled WGS sequence"/>
</dbReference>
<sequence length="90" mass="10199">MEKMRVKCLVFLLLLHSIGQQSDSHGFCSFCPGRAESAHFGFQGYGRGRNQFPLLHTRPRPQLVAQGRGIAWSIRDCDGDQDPRHCDPMQ</sequence>
<keyword evidence="3" id="KW-1185">Reference proteome</keyword>
<comment type="caution">
    <text evidence="2">The sequence shown here is derived from an EMBL/GenBank/DDBJ whole genome shotgun (WGS) entry which is preliminary data.</text>
</comment>
<feature type="signal peptide" evidence="1">
    <location>
        <begin position="1"/>
        <end position="24"/>
    </location>
</feature>
<accession>A0AAJ0HBH9</accession>
<keyword evidence="1" id="KW-0732">Signal</keyword>
<evidence type="ECO:0000313" key="3">
    <source>
        <dbReference type="Proteomes" id="UP001275084"/>
    </source>
</evidence>
<gene>
    <name evidence="2" type="ORF">B0T25DRAFT_273986</name>
</gene>
<feature type="chain" id="PRO_5042554306" description="Secreted protein" evidence="1">
    <location>
        <begin position="25"/>
        <end position="90"/>
    </location>
</feature>
<evidence type="ECO:0000313" key="2">
    <source>
        <dbReference type="EMBL" id="KAK3346260.1"/>
    </source>
</evidence>
<evidence type="ECO:0000256" key="1">
    <source>
        <dbReference type="SAM" id="SignalP"/>
    </source>
</evidence>